<name>A0A6A5K0G7_9PLEO</name>
<proteinExistence type="predicted"/>
<evidence type="ECO:0000259" key="1">
    <source>
        <dbReference type="Pfam" id="PF08588"/>
    </source>
</evidence>
<feature type="domain" description="Domain of unknown function at the cortex 1" evidence="1">
    <location>
        <begin position="9"/>
        <end position="50"/>
    </location>
</feature>
<evidence type="ECO:0000313" key="3">
    <source>
        <dbReference type="Proteomes" id="UP000800040"/>
    </source>
</evidence>
<gene>
    <name evidence="2" type="ORF">BDW02DRAFT_603874</name>
</gene>
<dbReference type="Proteomes" id="UP000800040">
    <property type="component" value="Unassembled WGS sequence"/>
</dbReference>
<sequence>MPHHENYILRVTAGPTYNPSNHIAVPVNSSQPTHITSDLIDAKLHIRIKDYR</sequence>
<dbReference type="AlphaFoldDB" id="A0A6A5K0G7"/>
<dbReference type="InterPro" id="IPR013897">
    <property type="entry name" value="Duc1"/>
</dbReference>
<keyword evidence="3" id="KW-1185">Reference proteome</keyword>
<evidence type="ECO:0000313" key="2">
    <source>
        <dbReference type="EMBL" id="KAF1828027.1"/>
    </source>
</evidence>
<dbReference type="Pfam" id="PF08588">
    <property type="entry name" value="Duc1"/>
    <property type="match status" value="1"/>
</dbReference>
<organism evidence="2 3">
    <name type="scientific">Decorospora gaudefroyi</name>
    <dbReference type="NCBI Taxonomy" id="184978"/>
    <lineage>
        <taxon>Eukaryota</taxon>
        <taxon>Fungi</taxon>
        <taxon>Dikarya</taxon>
        <taxon>Ascomycota</taxon>
        <taxon>Pezizomycotina</taxon>
        <taxon>Dothideomycetes</taxon>
        <taxon>Pleosporomycetidae</taxon>
        <taxon>Pleosporales</taxon>
        <taxon>Pleosporineae</taxon>
        <taxon>Pleosporaceae</taxon>
        <taxon>Decorospora</taxon>
    </lineage>
</organism>
<dbReference type="OrthoDB" id="2119945at2759"/>
<accession>A0A6A5K0G7</accession>
<protein>
    <recommendedName>
        <fullName evidence="1">Domain of unknown function at the cortex 1 domain-containing protein</fullName>
    </recommendedName>
</protein>
<feature type="non-terminal residue" evidence="2">
    <location>
        <position position="52"/>
    </location>
</feature>
<reference evidence="2" key="1">
    <citation type="submission" date="2020-01" db="EMBL/GenBank/DDBJ databases">
        <authorList>
            <consortium name="DOE Joint Genome Institute"/>
            <person name="Haridas S."/>
            <person name="Albert R."/>
            <person name="Binder M."/>
            <person name="Bloem J."/>
            <person name="Labutti K."/>
            <person name="Salamov A."/>
            <person name="Andreopoulos B."/>
            <person name="Baker S.E."/>
            <person name="Barry K."/>
            <person name="Bills G."/>
            <person name="Bluhm B.H."/>
            <person name="Cannon C."/>
            <person name="Castanera R."/>
            <person name="Culley D.E."/>
            <person name="Daum C."/>
            <person name="Ezra D."/>
            <person name="Gonzalez J.B."/>
            <person name="Henrissat B."/>
            <person name="Kuo A."/>
            <person name="Liang C."/>
            <person name="Lipzen A."/>
            <person name="Lutzoni F."/>
            <person name="Magnuson J."/>
            <person name="Mondo S."/>
            <person name="Nolan M."/>
            <person name="Ohm R."/>
            <person name="Pangilinan J."/>
            <person name="Park H.-J."/>
            <person name="Ramirez L."/>
            <person name="Alfaro M."/>
            <person name="Sun H."/>
            <person name="Tritt A."/>
            <person name="Yoshinaga Y."/>
            <person name="Zwiers L.-H."/>
            <person name="Turgeon B.G."/>
            <person name="Goodwin S.B."/>
            <person name="Spatafora J.W."/>
            <person name="Crous P.W."/>
            <person name="Grigoriev I.V."/>
        </authorList>
    </citation>
    <scope>NUCLEOTIDE SEQUENCE</scope>
    <source>
        <strain evidence="2">P77</strain>
    </source>
</reference>
<dbReference type="EMBL" id="ML975764">
    <property type="protein sequence ID" value="KAF1828027.1"/>
    <property type="molecule type" value="Genomic_DNA"/>
</dbReference>